<dbReference type="OrthoDB" id="1123191at2"/>
<dbReference type="Proteomes" id="UP000270046">
    <property type="component" value="Chromosome"/>
</dbReference>
<name>A0A494VMX2_9SPHI</name>
<dbReference type="RefSeq" id="WP_119410290.1">
    <property type="nucleotide sequence ID" value="NZ_CP032869.1"/>
</dbReference>
<reference evidence="1 2" key="1">
    <citation type="submission" date="2018-10" db="EMBL/GenBank/DDBJ databases">
        <title>Genome sequencing of Mucilaginibacter sp. HYN0043.</title>
        <authorList>
            <person name="Kim M."/>
            <person name="Yi H."/>
        </authorList>
    </citation>
    <scope>NUCLEOTIDE SEQUENCE [LARGE SCALE GENOMIC DNA]</scope>
    <source>
        <strain evidence="1 2">HYN0043</strain>
    </source>
</reference>
<proteinExistence type="predicted"/>
<accession>A0A494VMX2</accession>
<gene>
    <name evidence="1" type="ORF">HYN43_015930</name>
</gene>
<evidence type="ECO:0000313" key="2">
    <source>
        <dbReference type="Proteomes" id="UP000270046"/>
    </source>
</evidence>
<keyword evidence="2" id="KW-1185">Reference proteome</keyword>
<sequence length="79" mass="9277">MIEIEVKAKGTYLKEHYPFEDVPKLSDKKLCIHCDKVFTVKDFKVFKDETGFEYICCPNALECDGTVIDWFSVDEEEKF</sequence>
<protein>
    <submittedName>
        <fullName evidence="1">Uncharacterized protein</fullName>
    </submittedName>
</protein>
<evidence type="ECO:0000313" key="1">
    <source>
        <dbReference type="EMBL" id="AYL96696.1"/>
    </source>
</evidence>
<dbReference type="KEGG" id="muh:HYN43_015930"/>
<organism evidence="1 2">
    <name type="scientific">Mucilaginibacter celer</name>
    <dbReference type="NCBI Taxonomy" id="2305508"/>
    <lineage>
        <taxon>Bacteria</taxon>
        <taxon>Pseudomonadati</taxon>
        <taxon>Bacteroidota</taxon>
        <taxon>Sphingobacteriia</taxon>
        <taxon>Sphingobacteriales</taxon>
        <taxon>Sphingobacteriaceae</taxon>
        <taxon>Mucilaginibacter</taxon>
    </lineage>
</organism>
<dbReference type="EMBL" id="CP032869">
    <property type="protein sequence ID" value="AYL96696.1"/>
    <property type="molecule type" value="Genomic_DNA"/>
</dbReference>
<dbReference type="AlphaFoldDB" id="A0A494VMX2"/>